<dbReference type="GO" id="GO:0050661">
    <property type="term" value="F:NADP binding"/>
    <property type="evidence" value="ECO:0007669"/>
    <property type="project" value="InterPro"/>
</dbReference>
<dbReference type="PANTHER" id="PTHR43539:SF38">
    <property type="entry name" value="INDOLE-3-PYRUVATE MONOOXYGENASE YUCCA6"/>
    <property type="match status" value="1"/>
</dbReference>
<dbReference type="InterPro" id="IPR020946">
    <property type="entry name" value="Flavin_mOase-like"/>
</dbReference>
<organism evidence="10 11">
    <name type="scientific">Zingiber officinale</name>
    <name type="common">Ginger</name>
    <name type="synonym">Amomum zingiber</name>
    <dbReference type="NCBI Taxonomy" id="94328"/>
    <lineage>
        <taxon>Eukaryota</taxon>
        <taxon>Viridiplantae</taxon>
        <taxon>Streptophyta</taxon>
        <taxon>Embryophyta</taxon>
        <taxon>Tracheophyta</taxon>
        <taxon>Spermatophyta</taxon>
        <taxon>Magnoliopsida</taxon>
        <taxon>Liliopsida</taxon>
        <taxon>Zingiberales</taxon>
        <taxon>Zingiberaceae</taxon>
        <taxon>Zingiber</taxon>
    </lineage>
</organism>
<dbReference type="PANTHER" id="PTHR43539">
    <property type="entry name" value="FLAVIN-BINDING MONOOXYGENASE-LIKE PROTEIN (AFU_ORTHOLOGUE AFUA_4G09220)"/>
    <property type="match status" value="1"/>
</dbReference>
<dbReference type="EMBL" id="JACMSC010000008">
    <property type="protein sequence ID" value="KAG6512681.1"/>
    <property type="molecule type" value="Genomic_DNA"/>
</dbReference>
<gene>
    <name evidence="10" type="ORF">ZIOFF_030810</name>
</gene>
<dbReference type="Proteomes" id="UP000734854">
    <property type="component" value="Unassembled WGS sequence"/>
</dbReference>
<reference evidence="10 11" key="1">
    <citation type="submission" date="2020-08" db="EMBL/GenBank/DDBJ databases">
        <title>Plant Genome Project.</title>
        <authorList>
            <person name="Zhang R.-G."/>
        </authorList>
    </citation>
    <scope>NUCLEOTIDE SEQUENCE [LARGE SCALE GENOMIC DNA]</scope>
    <source>
        <tissue evidence="10">Rhizome</tissue>
    </source>
</reference>
<evidence type="ECO:0000256" key="8">
    <source>
        <dbReference type="ARBA" id="ARBA00047707"/>
    </source>
</evidence>
<sequence length="440" mass="48330">MGCACWTEAECKVAAAAAAHAPAVFMAKDSHEIDGCVWSPGPVIVGAGPAGLAVAACLKERGIPSVVLERAGCIASLWQLKTYDRLRLHLPKQFCELPRMPFPAGFPKYPDRRQFVSYLEAYAGAFDVRPRFHQTVVEARYDAAVGLWRVRTSEGGREYFSRWLVVATGENAEAVVPDLEGAAGFRGAVAHTSSYKSGDSYRGKRVLVVGCGNSGMEVCLDLCDNNALPTIVVRDSVHILPRELLGCSTFGLSMWLLRWLPIRAVDLLLLLLARLLLGDTDRVGLTRPRVGPLQLKLLHGKTPVIDVGTLRKIKSGDIKVRPALKRLTQRGAEFTDGRSEEFDAVLFATGYKSNVPCWLKEAEGFFSSKDGLPTRPFPHGWKGERGLYAVGFTKRGLMGASLDARRIAQDIEQCWKAELLKEVKSFTIFPPKQKQQSSSN</sequence>
<dbReference type="GO" id="GO:0004499">
    <property type="term" value="F:N,N-dimethylaniline monooxygenase activity"/>
    <property type="evidence" value="ECO:0007669"/>
    <property type="project" value="InterPro"/>
</dbReference>
<comment type="similarity">
    <text evidence="2 9">Belongs to the FMO family.</text>
</comment>
<evidence type="ECO:0000256" key="1">
    <source>
        <dbReference type="ARBA" id="ARBA00001974"/>
    </source>
</evidence>
<dbReference type="FunFam" id="3.50.50.60:FF:000100">
    <property type="entry name" value="Flavin-containing monooxygenase"/>
    <property type="match status" value="1"/>
</dbReference>
<keyword evidence="11" id="KW-1185">Reference proteome</keyword>
<dbReference type="GO" id="GO:0009851">
    <property type="term" value="P:auxin biosynthetic process"/>
    <property type="evidence" value="ECO:0007669"/>
    <property type="project" value="TreeGrafter"/>
</dbReference>
<protein>
    <recommendedName>
        <fullName evidence="9">Flavin-containing monooxygenase</fullName>
        <ecNumber evidence="9">1.-.-.-</ecNumber>
    </recommendedName>
</protein>
<dbReference type="AlphaFoldDB" id="A0A8J5LC35"/>
<accession>A0A8J5LC35</accession>
<keyword evidence="5" id="KW-0521">NADP</keyword>
<evidence type="ECO:0000256" key="3">
    <source>
        <dbReference type="ARBA" id="ARBA00022630"/>
    </source>
</evidence>
<evidence type="ECO:0000256" key="5">
    <source>
        <dbReference type="ARBA" id="ARBA00022857"/>
    </source>
</evidence>
<evidence type="ECO:0000256" key="9">
    <source>
        <dbReference type="RuleBase" id="RU361177"/>
    </source>
</evidence>
<evidence type="ECO:0000256" key="4">
    <source>
        <dbReference type="ARBA" id="ARBA00022827"/>
    </source>
</evidence>
<evidence type="ECO:0000256" key="7">
    <source>
        <dbReference type="ARBA" id="ARBA00023033"/>
    </source>
</evidence>
<dbReference type="Pfam" id="PF00743">
    <property type="entry name" value="FMO-like"/>
    <property type="match status" value="1"/>
</dbReference>
<dbReference type="GO" id="GO:0103075">
    <property type="term" value="F:indole-3-pyruvate monooxygenase activity"/>
    <property type="evidence" value="ECO:0007669"/>
    <property type="project" value="UniProtKB-EC"/>
</dbReference>
<comment type="caution">
    <text evidence="10">The sequence shown here is derived from an EMBL/GenBank/DDBJ whole genome shotgun (WGS) entry which is preliminary data.</text>
</comment>
<dbReference type="OrthoDB" id="66881at2759"/>
<proteinExistence type="inferred from homology"/>
<keyword evidence="6 9" id="KW-0560">Oxidoreductase</keyword>
<dbReference type="EC" id="1.-.-.-" evidence="9"/>
<keyword evidence="4 9" id="KW-0274">FAD</keyword>
<comment type="cofactor">
    <cofactor evidence="1 9">
        <name>FAD</name>
        <dbReference type="ChEBI" id="CHEBI:57692"/>
    </cofactor>
</comment>
<evidence type="ECO:0000256" key="2">
    <source>
        <dbReference type="ARBA" id="ARBA00009183"/>
    </source>
</evidence>
<evidence type="ECO:0000313" key="10">
    <source>
        <dbReference type="EMBL" id="KAG6512681.1"/>
    </source>
</evidence>
<dbReference type="InterPro" id="IPR050982">
    <property type="entry name" value="Auxin_biosynth/cation_transpt"/>
</dbReference>
<comment type="catalytic activity">
    <reaction evidence="8">
        <text>indole-3-pyruvate + NADPH + O2 + H(+) = (indol-3-yl)acetate + CO2 + NADP(+) + H2O</text>
        <dbReference type="Rhea" id="RHEA:34331"/>
        <dbReference type="ChEBI" id="CHEBI:15377"/>
        <dbReference type="ChEBI" id="CHEBI:15378"/>
        <dbReference type="ChEBI" id="CHEBI:15379"/>
        <dbReference type="ChEBI" id="CHEBI:16526"/>
        <dbReference type="ChEBI" id="CHEBI:17640"/>
        <dbReference type="ChEBI" id="CHEBI:30854"/>
        <dbReference type="ChEBI" id="CHEBI:57783"/>
        <dbReference type="ChEBI" id="CHEBI:58349"/>
        <dbReference type="EC" id="1.14.13.168"/>
    </reaction>
</comment>
<name>A0A8J5LC35_ZINOF</name>
<evidence type="ECO:0000313" key="11">
    <source>
        <dbReference type="Proteomes" id="UP000734854"/>
    </source>
</evidence>
<evidence type="ECO:0000256" key="6">
    <source>
        <dbReference type="ARBA" id="ARBA00023002"/>
    </source>
</evidence>
<keyword evidence="3 9" id="KW-0285">Flavoprotein</keyword>
<keyword evidence="7 9" id="KW-0503">Monooxygenase</keyword>
<dbReference type="GO" id="GO:0050660">
    <property type="term" value="F:flavin adenine dinucleotide binding"/>
    <property type="evidence" value="ECO:0007669"/>
    <property type="project" value="InterPro"/>
</dbReference>